<evidence type="ECO:0000313" key="5">
    <source>
        <dbReference type="EMBL" id="QLI82286.1"/>
    </source>
</evidence>
<dbReference type="Gene3D" id="3.30.70.270">
    <property type="match status" value="1"/>
</dbReference>
<evidence type="ECO:0000256" key="3">
    <source>
        <dbReference type="SAM" id="Phobius"/>
    </source>
</evidence>
<feature type="transmembrane region" description="Helical" evidence="3">
    <location>
        <begin position="248"/>
        <end position="274"/>
    </location>
</feature>
<dbReference type="InterPro" id="IPR043128">
    <property type="entry name" value="Rev_trsase/Diguanyl_cyclase"/>
</dbReference>
<dbReference type="Pfam" id="PF00990">
    <property type="entry name" value="GGDEF"/>
    <property type="match status" value="1"/>
</dbReference>
<accession>A0A7D5ZEW0</accession>
<dbReference type="PANTHER" id="PTHR45138:SF9">
    <property type="entry name" value="DIGUANYLATE CYCLASE DGCM-RELATED"/>
    <property type="match status" value="1"/>
</dbReference>
<organism evidence="5 6">
    <name type="scientific">Chitinibacter fontanus</name>
    <dbReference type="NCBI Taxonomy" id="1737446"/>
    <lineage>
        <taxon>Bacteria</taxon>
        <taxon>Pseudomonadati</taxon>
        <taxon>Pseudomonadota</taxon>
        <taxon>Betaproteobacteria</taxon>
        <taxon>Neisseriales</taxon>
        <taxon>Chitinibacteraceae</taxon>
        <taxon>Chitinibacter</taxon>
    </lineage>
</organism>
<gene>
    <name evidence="5" type="ORF">HZU75_12550</name>
</gene>
<dbReference type="AlphaFoldDB" id="A0A7D5ZEW0"/>
<dbReference type="EC" id="2.7.7.65" evidence="1"/>
<keyword evidence="3" id="KW-1133">Transmembrane helix</keyword>
<feature type="domain" description="GGDEF" evidence="4">
    <location>
        <begin position="317"/>
        <end position="449"/>
    </location>
</feature>
<feature type="transmembrane region" description="Helical" evidence="3">
    <location>
        <begin position="12"/>
        <end position="35"/>
    </location>
</feature>
<name>A0A7D5ZEW0_9NEIS</name>
<dbReference type="InterPro" id="IPR000160">
    <property type="entry name" value="GGDEF_dom"/>
</dbReference>
<dbReference type="EMBL" id="CP058952">
    <property type="protein sequence ID" value="QLI82286.1"/>
    <property type="molecule type" value="Genomic_DNA"/>
</dbReference>
<keyword evidence="3" id="KW-0812">Transmembrane</keyword>
<sequence>MDFLEVERYFYSFLHSIICIVVICFIFVFSTRIISERDKIELINRIDWSEISGVFQRANVRILYLAALISSEKNQEDDSAHIYASIEGDTAKEKANFLALKSFFPKGKYLHEYITEPDSISDERSQKSPKFSNDSDCYVGSGRISFLKKGDSCGNDYFMKISLPVSYKSSSHNGNRLGELGVTVKNRFYEADLQTEWKGLLGHQFATNTSISFWDFEKKRWDILWSNNTITMAGEKLFVRTYVKTEKLIAWAASDFIGDAIAFILALTLIYIFFRLGRRNINLKTMVDYDHLTGALSRYRIEQICNIVIDFSKKNNVNLCIIAIDIDHFKKINDSYGHAVGDRVLHEFSSIVIGSIHNGDYFARVGGEEFILVIKGNSIDGERIALRLKESLNRYDWSTIGVLNGGVTASYGCTNLHENDDYHSLKERADSLLYFAKNSGRNCIKTSQI</sequence>
<evidence type="ECO:0000256" key="1">
    <source>
        <dbReference type="ARBA" id="ARBA00012528"/>
    </source>
</evidence>
<dbReference type="Proteomes" id="UP000510822">
    <property type="component" value="Chromosome"/>
</dbReference>
<dbReference type="KEGG" id="cfon:HZU75_12550"/>
<dbReference type="PANTHER" id="PTHR45138">
    <property type="entry name" value="REGULATORY COMPONENTS OF SENSORY TRANSDUCTION SYSTEM"/>
    <property type="match status" value="1"/>
</dbReference>
<dbReference type="InterPro" id="IPR029787">
    <property type="entry name" value="Nucleotide_cyclase"/>
</dbReference>
<keyword evidence="3" id="KW-0472">Membrane</keyword>
<dbReference type="RefSeq" id="WP_180306367.1">
    <property type="nucleotide sequence ID" value="NZ_CP058952.1"/>
</dbReference>
<dbReference type="CDD" id="cd01949">
    <property type="entry name" value="GGDEF"/>
    <property type="match status" value="1"/>
</dbReference>
<dbReference type="SUPFAM" id="SSF55073">
    <property type="entry name" value="Nucleotide cyclase"/>
    <property type="match status" value="1"/>
</dbReference>
<evidence type="ECO:0000313" key="6">
    <source>
        <dbReference type="Proteomes" id="UP000510822"/>
    </source>
</evidence>
<protein>
    <recommendedName>
        <fullName evidence="1">diguanylate cyclase</fullName>
        <ecNumber evidence="1">2.7.7.65</ecNumber>
    </recommendedName>
</protein>
<reference evidence="5 6" key="1">
    <citation type="journal article" date="2016" name="Int. J. Syst. Evol. Microbiol.">
        <title>Chitinibacter fontanus sp. nov., isolated from a spring.</title>
        <authorList>
            <person name="Sheu S.Y."/>
            <person name="Li Y.S."/>
            <person name="Young C.C."/>
            <person name="Chen W.M."/>
        </authorList>
    </citation>
    <scope>NUCLEOTIDE SEQUENCE [LARGE SCALE GENOMIC DNA]</scope>
    <source>
        <strain evidence="5 6">STM-7</strain>
    </source>
</reference>
<keyword evidence="6" id="KW-1185">Reference proteome</keyword>
<dbReference type="SMART" id="SM00267">
    <property type="entry name" value="GGDEF"/>
    <property type="match status" value="1"/>
</dbReference>
<proteinExistence type="predicted"/>
<comment type="catalytic activity">
    <reaction evidence="2">
        <text>2 GTP = 3',3'-c-di-GMP + 2 diphosphate</text>
        <dbReference type="Rhea" id="RHEA:24898"/>
        <dbReference type="ChEBI" id="CHEBI:33019"/>
        <dbReference type="ChEBI" id="CHEBI:37565"/>
        <dbReference type="ChEBI" id="CHEBI:58805"/>
        <dbReference type="EC" id="2.7.7.65"/>
    </reaction>
</comment>
<dbReference type="PROSITE" id="PS50887">
    <property type="entry name" value="GGDEF"/>
    <property type="match status" value="1"/>
</dbReference>
<evidence type="ECO:0000259" key="4">
    <source>
        <dbReference type="PROSITE" id="PS50887"/>
    </source>
</evidence>
<dbReference type="NCBIfam" id="TIGR00254">
    <property type="entry name" value="GGDEF"/>
    <property type="match status" value="1"/>
</dbReference>
<dbReference type="InterPro" id="IPR050469">
    <property type="entry name" value="Diguanylate_Cyclase"/>
</dbReference>
<evidence type="ECO:0000256" key="2">
    <source>
        <dbReference type="ARBA" id="ARBA00034247"/>
    </source>
</evidence>
<dbReference type="GO" id="GO:0052621">
    <property type="term" value="F:diguanylate cyclase activity"/>
    <property type="evidence" value="ECO:0007669"/>
    <property type="project" value="UniProtKB-EC"/>
</dbReference>